<keyword evidence="4" id="KW-1015">Disulfide bond</keyword>
<keyword evidence="6" id="KW-0804">Transcription</keyword>
<dbReference type="Gene3D" id="1.10.4000.10">
    <property type="entry name" value="Flagellar transcriptional activator FlhD"/>
    <property type="match status" value="1"/>
</dbReference>
<dbReference type="GO" id="GO:0045893">
    <property type="term" value="P:positive regulation of DNA-templated transcription"/>
    <property type="evidence" value="ECO:0007669"/>
    <property type="project" value="InterPro"/>
</dbReference>
<reference evidence="7" key="1">
    <citation type="submission" date="2019-03" db="EMBL/GenBank/DDBJ databases">
        <authorList>
            <person name="Danneels B."/>
        </authorList>
    </citation>
    <scope>NUCLEOTIDE SEQUENCE</scope>
</reference>
<evidence type="ECO:0000313" key="8">
    <source>
        <dbReference type="EMBL" id="VFR86306.1"/>
    </source>
</evidence>
<organism evidence="7">
    <name type="scientific">plant metagenome</name>
    <dbReference type="NCBI Taxonomy" id="1297885"/>
    <lineage>
        <taxon>unclassified sequences</taxon>
        <taxon>metagenomes</taxon>
        <taxon>organismal metagenomes</taxon>
    </lineage>
</organism>
<evidence type="ECO:0000256" key="2">
    <source>
        <dbReference type="ARBA" id="ARBA00023015"/>
    </source>
</evidence>
<protein>
    <recommendedName>
        <fullName evidence="9">Transcriptional activator FlhD</fullName>
    </recommendedName>
</protein>
<sequence>MKLPVDNDLLGAIHEVNLMYLLLLQKMARQGHDGLDLSKDAQAWLKGRSQADLARLARKSMLVCCMSFKAEAVLAALSKDMAGDLAALRWKRSQDAAPVLVAAA</sequence>
<proteinExistence type="predicted"/>
<evidence type="ECO:0000256" key="5">
    <source>
        <dbReference type="ARBA" id="ARBA00023159"/>
    </source>
</evidence>
<dbReference type="GO" id="GO:0003677">
    <property type="term" value="F:DNA binding"/>
    <property type="evidence" value="ECO:0007669"/>
    <property type="project" value="UniProtKB-KW"/>
</dbReference>
<dbReference type="SUPFAM" id="SSF63592">
    <property type="entry name" value="Flagellar transcriptional activator FlhD"/>
    <property type="match status" value="1"/>
</dbReference>
<name>A0A484U3S8_9ZZZZ</name>
<evidence type="ECO:0000313" key="7">
    <source>
        <dbReference type="EMBL" id="VFR81261.1"/>
    </source>
</evidence>
<dbReference type="AlphaFoldDB" id="A0A484U3S8"/>
<keyword evidence="2" id="KW-0805">Transcription regulation</keyword>
<evidence type="ECO:0000256" key="3">
    <source>
        <dbReference type="ARBA" id="ARBA00023125"/>
    </source>
</evidence>
<dbReference type="InterPro" id="IPR036194">
    <property type="entry name" value="FlhD_sf"/>
</dbReference>
<dbReference type="InterPro" id="IPR023559">
    <property type="entry name" value="Flagellar_FlhD"/>
</dbReference>
<evidence type="ECO:0000256" key="1">
    <source>
        <dbReference type="ARBA" id="ARBA00022490"/>
    </source>
</evidence>
<keyword evidence="5" id="KW-0010">Activator</keyword>
<dbReference type="EMBL" id="CAADIN010000014">
    <property type="protein sequence ID" value="VFR86306.1"/>
    <property type="molecule type" value="Genomic_DNA"/>
</dbReference>
<keyword evidence="3" id="KW-0238">DNA-binding</keyword>
<gene>
    <name evidence="7" type="ORF">ISE1_2729</name>
    <name evidence="8" type="ORF">ISE2_4480</name>
</gene>
<dbReference type="GO" id="GO:0044780">
    <property type="term" value="P:bacterial-type flagellum assembly"/>
    <property type="evidence" value="ECO:0007669"/>
    <property type="project" value="InterPro"/>
</dbReference>
<dbReference type="EMBL" id="CAADIM010000018">
    <property type="protein sequence ID" value="VFR81261.1"/>
    <property type="molecule type" value="Genomic_DNA"/>
</dbReference>
<accession>A0A484U3S8</accession>
<keyword evidence="1" id="KW-0963">Cytoplasm</keyword>
<dbReference type="Pfam" id="PF05247">
    <property type="entry name" value="FlhD"/>
    <property type="match status" value="1"/>
</dbReference>
<evidence type="ECO:0000256" key="4">
    <source>
        <dbReference type="ARBA" id="ARBA00023157"/>
    </source>
</evidence>
<evidence type="ECO:0000256" key="6">
    <source>
        <dbReference type="ARBA" id="ARBA00023163"/>
    </source>
</evidence>
<evidence type="ECO:0008006" key="9">
    <source>
        <dbReference type="Google" id="ProtNLM"/>
    </source>
</evidence>